<dbReference type="RefSeq" id="XP_062693294.1">
    <property type="nucleotide sequence ID" value="XM_062834982.1"/>
</dbReference>
<evidence type="ECO:0000313" key="1">
    <source>
        <dbReference type="EMBL" id="KAK3492836.1"/>
    </source>
</evidence>
<dbReference type="GeneID" id="87872604"/>
<evidence type="ECO:0000313" key="2">
    <source>
        <dbReference type="Proteomes" id="UP001285908"/>
    </source>
</evidence>
<comment type="caution">
    <text evidence="1">The sequence shown here is derived from an EMBL/GenBank/DDBJ whole genome shotgun (WGS) entry which is preliminary data.</text>
</comment>
<dbReference type="EMBL" id="JAULSX010000004">
    <property type="protein sequence ID" value="KAK3492836.1"/>
    <property type="molecule type" value="Genomic_DNA"/>
</dbReference>
<reference evidence="1 2" key="1">
    <citation type="journal article" date="2023" name="Mol. Phylogenet. Evol.">
        <title>Genome-scale phylogeny and comparative genomics of the fungal order Sordariales.</title>
        <authorList>
            <person name="Hensen N."/>
            <person name="Bonometti L."/>
            <person name="Westerberg I."/>
            <person name="Brannstrom I.O."/>
            <person name="Guillou S."/>
            <person name="Cros-Aarteil S."/>
            <person name="Calhoun S."/>
            <person name="Haridas S."/>
            <person name="Kuo A."/>
            <person name="Mondo S."/>
            <person name="Pangilinan J."/>
            <person name="Riley R."/>
            <person name="LaButti K."/>
            <person name="Andreopoulos B."/>
            <person name="Lipzen A."/>
            <person name="Chen C."/>
            <person name="Yan M."/>
            <person name="Daum C."/>
            <person name="Ng V."/>
            <person name="Clum A."/>
            <person name="Steindorff A."/>
            <person name="Ohm R.A."/>
            <person name="Martin F."/>
            <person name="Silar P."/>
            <person name="Natvig D.O."/>
            <person name="Lalanne C."/>
            <person name="Gautier V."/>
            <person name="Ament-Velasquez S.L."/>
            <person name="Kruys A."/>
            <person name="Hutchinson M.I."/>
            <person name="Powell A.J."/>
            <person name="Barry K."/>
            <person name="Miller A.N."/>
            <person name="Grigoriev I.V."/>
            <person name="Debuchy R."/>
            <person name="Gladieux P."/>
            <person name="Hiltunen Thoren M."/>
            <person name="Johannesson H."/>
        </authorList>
    </citation>
    <scope>NUCLEOTIDE SEQUENCE [LARGE SCALE GENOMIC DNA]</scope>
    <source>
        <strain evidence="1 2">FGSC 10403</strain>
    </source>
</reference>
<sequence>MGCKTTCNVGPIMDESLEKPPPLDFPWLGNQWRYITVTLGAPFLLLCKDNVDGRRHDANHVRTPDRSRPARLQAAPSAAHHLRPWHAVPYNDAASPTYPAVRITTQFPPSVAARPPAYPWPECPVPTGQQGRCKNPSVFPGLRVPRQFFADA</sequence>
<dbReference type="AlphaFoldDB" id="A0AAJ0I8N8"/>
<accession>A0AAJ0I8N8</accession>
<protein>
    <submittedName>
        <fullName evidence="1">Uncharacterized protein</fullName>
    </submittedName>
</protein>
<name>A0AAJ0I8N8_9PEZI</name>
<dbReference type="Proteomes" id="UP001285908">
    <property type="component" value="Unassembled WGS sequence"/>
</dbReference>
<organism evidence="1 2">
    <name type="scientific">Neurospora hispaniola</name>
    <dbReference type="NCBI Taxonomy" id="588809"/>
    <lineage>
        <taxon>Eukaryota</taxon>
        <taxon>Fungi</taxon>
        <taxon>Dikarya</taxon>
        <taxon>Ascomycota</taxon>
        <taxon>Pezizomycotina</taxon>
        <taxon>Sordariomycetes</taxon>
        <taxon>Sordariomycetidae</taxon>
        <taxon>Sordariales</taxon>
        <taxon>Sordariaceae</taxon>
        <taxon>Neurospora</taxon>
    </lineage>
</organism>
<proteinExistence type="predicted"/>
<keyword evidence="2" id="KW-1185">Reference proteome</keyword>
<gene>
    <name evidence="1" type="ORF">B0T23DRAFT_317156</name>
</gene>